<dbReference type="AlphaFoldDB" id="A0A8S1DDI2"/>
<organism evidence="1 2">
    <name type="scientific">Cloeon dipterum</name>
    <dbReference type="NCBI Taxonomy" id="197152"/>
    <lineage>
        <taxon>Eukaryota</taxon>
        <taxon>Metazoa</taxon>
        <taxon>Ecdysozoa</taxon>
        <taxon>Arthropoda</taxon>
        <taxon>Hexapoda</taxon>
        <taxon>Insecta</taxon>
        <taxon>Pterygota</taxon>
        <taxon>Palaeoptera</taxon>
        <taxon>Ephemeroptera</taxon>
        <taxon>Pisciforma</taxon>
        <taxon>Baetidae</taxon>
        <taxon>Cloeon</taxon>
    </lineage>
</organism>
<evidence type="ECO:0000313" key="1">
    <source>
        <dbReference type="EMBL" id="CAB3377821.1"/>
    </source>
</evidence>
<dbReference type="EMBL" id="CADEPI010000151">
    <property type="protein sequence ID" value="CAB3377821.1"/>
    <property type="molecule type" value="Genomic_DNA"/>
</dbReference>
<proteinExistence type="predicted"/>
<evidence type="ECO:0000313" key="2">
    <source>
        <dbReference type="Proteomes" id="UP000494165"/>
    </source>
</evidence>
<protein>
    <submittedName>
        <fullName evidence="1">Uncharacterized protein</fullName>
    </submittedName>
</protein>
<reference evidence="1 2" key="1">
    <citation type="submission" date="2020-04" db="EMBL/GenBank/DDBJ databases">
        <authorList>
            <person name="Alioto T."/>
            <person name="Alioto T."/>
            <person name="Gomez Garrido J."/>
        </authorList>
    </citation>
    <scope>NUCLEOTIDE SEQUENCE [LARGE SCALE GENOMIC DNA]</scope>
</reference>
<dbReference type="Proteomes" id="UP000494165">
    <property type="component" value="Unassembled WGS sequence"/>
</dbReference>
<comment type="caution">
    <text evidence="1">The sequence shown here is derived from an EMBL/GenBank/DDBJ whole genome shotgun (WGS) entry which is preliminary data.</text>
</comment>
<name>A0A8S1DDI2_9INSE</name>
<gene>
    <name evidence="1" type="ORF">CLODIP_2_CD00182</name>
</gene>
<sequence length="136" mass="15344">MFARVAPRFVKSQSRICAGKVCENQKYIEVSVFVFVLSHASQIQINPSNKFLFDLDQVRAQYDESFSWSVPSRQGNHCTPFRSRVSVAVARYLMKIMKYPPNQAPHPPASKSTISVISVKSVPAEVCEKIDNSYIS</sequence>
<keyword evidence="2" id="KW-1185">Reference proteome</keyword>
<accession>A0A8S1DDI2</accession>